<dbReference type="InterPro" id="IPR017853">
    <property type="entry name" value="GH"/>
</dbReference>
<feature type="signal peptide" evidence="9">
    <location>
        <begin position="1"/>
        <end position="24"/>
    </location>
</feature>
<keyword evidence="4 9" id="KW-0808">Transferase</keyword>
<evidence type="ECO:0000313" key="11">
    <source>
        <dbReference type="EMBL" id="KAF2484064.1"/>
    </source>
</evidence>
<keyword evidence="8 9" id="KW-0449">Lipoprotein</keyword>
<sequence length="466" mass="48913">MKVSISHACLWATVASAASTPTKAKRANKARAASLPTVTVRGNAFFAGDNRFYIKGLDYQPGGSSAAIDPIANAEGCMRDVEKFKELGINTIRVYTVDNSPDVDHDPCMNALADAGIYLALDVNTPLYSLNRNEPAGSYNDAYLQNVFATVSKFAGYSNTLLFFSGNEVINADNNTNNAPYIKATTRDIKSYLAQQDLRRIPVGYSAADVSSNRYDTATYMNCGTDDQRSDFFAFNDYSWCDPSSYTVSGWDQKVATYSNYSIPLFLSEFGCITNTRAFGEIPSLYSANMTPVYSGGLVYEYSEEGNGYGLVNIRGNSVQETADFRALREAYANLEMPTGDGGYKQDLPKSQCPSASSTWEVHDFEGDDLPAIPDKAVQYLDDGAGDGAGLNGPGSQWDVAGASDSTASAGSGSGGGASGGGSSSGGDNGSDDGGSGNAAGALRTPVGLLVGALIVGVGMVVGGGL</sequence>
<keyword evidence="7" id="KW-0325">Glycoprotein</keyword>
<feature type="compositionally biased region" description="Low complexity" evidence="10">
    <location>
        <begin position="401"/>
        <end position="411"/>
    </location>
</feature>
<comment type="similarity">
    <text evidence="2 9">Belongs to the glycosyl hydrolase 72 family.</text>
</comment>
<evidence type="ECO:0000256" key="1">
    <source>
        <dbReference type="ARBA" id="ARBA00004609"/>
    </source>
</evidence>
<dbReference type="GO" id="GO:0031505">
    <property type="term" value="P:fungal-type cell wall organization"/>
    <property type="evidence" value="ECO:0007669"/>
    <property type="project" value="TreeGrafter"/>
</dbReference>
<feature type="compositionally biased region" description="Gly residues" evidence="10">
    <location>
        <begin position="412"/>
        <end position="438"/>
    </location>
</feature>
<evidence type="ECO:0000256" key="7">
    <source>
        <dbReference type="ARBA" id="ARBA00023180"/>
    </source>
</evidence>
<evidence type="ECO:0000256" key="3">
    <source>
        <dbReference type="ARBA" id="ARBA00022622"/>
    </source>
</evidence>
<dbReference type="Gene3D" id="3.20.20.80">
    <property type="entry name" value="Glycosidases"/>
    <property type="match status" value="1"/>
</dbReference>
<feature type="region of interest" description="Disordered" evidence="10">
    <location>
        <begin position="384"/>
        <end position="438"/>
    </location>
</feature>
<evidence type="ECO:0000256" key="2">
    <source>
        <dbReference type="ARBA" id="ARBA00007528"/>
    </source>
</evidence>
<dbReference type="Proteomes" id="UP000799767">
    <property type="component" value="Unassembled WGS sequence"/>
</dbReference>
<dbReference type="SUPFAM" id="SSF51445">
    <property type="entry name" value="(Trans)glycosidases"/>
    <property type="match status" value="1"/>
</dbReference>
<dbReference type="AlphaFoldDB" id="A0A6A6PWF5"/>
<dbReference type="GO" id="GO:0042124">
    <property type="term" value="F:1,3-beta-glucanosyltransferase activity"/>
    <property type="evidence" value="ECO:0007669"/>
    <property type="project" value="TreeGrafter"/>
</dbReference>
<organism evidence="11 12">
    <name type="scientific">Neohortaea acidophila</name>
    <dbReference type="NCBI Taxonomy" id="245834"/>
    <lineage>
        <taxon>Eukaryota</taxon>
        <taxon>Fungi</taxon>
        <taxon>Dikarya</taxon>
        <taxon>Ascomycota</taxon>
        <taxon>Pezizomycotina</taxon>
        <taxon>Dothideomycetes</taxon>
        <taxon>Dothideomycetidae</taxon>
        <taxon>Mycosphaerellales</taxon>
        <taxon>Teratosphaeriaceae</taxon>
        <taxon>Neohortaea</taxon>
    </lineage>
</organism>
<comment type="function">
    <text evidence="9">Splits internally a 1,3-beta-glucan molecule and transfers the newly generated reducing end (the donor) to the non-reducing end of another 1,3-beta-glucan molecule (the acceptor) forming a 1,3-beta linkage, resulting in the elongation of 1,3-beta-glucan chains in the cell wall.</text>
</comment>
<evidence type="ECO:0000256" key="5">
    <source>
        <dbReference type="ARBA" id="ARBA00022729"/>
    </source>
</evidence>
<dbReference type="EC" id="2.4.1.-" evidence="9"/>
<evidence type="ECO:0000256" key="4">
    <source>
        <dbReference type="ARBA" id="ARBA00022679"/>
    </source>
</evidence>
<dbReference type="GO" id="GO:0071970">
    <property type="term" value="P:fungal-type cell wall (1-&gt;3)-beta-D-glucan biosynthetic process"/>
    <property type="evidence" value="ECO:0007669"/>
    <property type="project" value="TreeGrafter"/>
</dbReference>
<keyword evidence="5 9" id="KW-0732">Signal</keyword>
<dbReference type="RefSeq" id="XP_033590634.1">
    <property type="nucleotide sequence ID" value="XM_033733210.1"/>
</dbReference>
<feature type="region of interest" description="Disordered" evidence="10">
    <location>
        <begin position="339"/>
        <end position="359"/>
    </location>
</feature>
<evidence type="ECO:0000256" key="6">
    <source>
        <dbReference type="ARBA" id="ARBA00023136"/>
    </source>
</evidence>
<dbReference type="FunFam" id="3.20.20.80:FF:000032">
    <property type="entry name" value="1,3-beta-glucanosyltransferase"/>
    <property type="match status" value="1"/>
</dbReference>
<keyword evidence="3 9" id="KW-0336">GPI-anchor</keyword>
<dbReference type="PANTHER" id="PTHR31468:SF5">
    <property type="entry name" value="1,3-BETA-GLUCANOSYLTRANSFERASE GAS5"/>
    <property type="match status" value="1"/>
</dbReference>
<protein>
    <recommendedName>
        <fullName evidence="9">1,3-beta-glucanosyltransferase</fullName>
        <ecNumber evidence="9">2.4.1.-</ecNumber>
    </recommendedName>
</protein>
<dbReference type="EMBL" id="MU001634">
    <property type="protein sequence ID" value="KAF2484064.1"/>
    <property type="molecule type" value="Genomic_DNA"/>
</dbReference>
<keyword evidence="12" id="KW-1185">Reference proteome</keyword>
<dbReference type="GO" id="GO:0098552">
    <property type="term" value="C:side of membrane"/>
    <property type="evidence" value="ECO:0007669"/>
    <property type="project" value="UniProtKB-KW"/>
</dbReference>
<gene>
    <name evidence="11" type="ORF">BDY17DRAFT_294914</name>
</gene>
<evidence type="ECO:0000256" key="10">
    <source>
        <dbReference type="SAM" id="MobiDB-lite"/>
    </source>
</evidence>
<evidence type="ECO:0000256" key="9">
    <source>
        <dbReference type="RuleBase" id="RU361209"/>
    </source>
</evidence>
<proteinExistence type="inferred from homology"/>
<feature type="chain" id="PRO_5025716622" description="1,3-beta-glucanosyltransferase" evidence="9">
    <location>
        <begin position="25"/>
        <end position="466"/>
    </location>
</feature>
<dbReference type="GO" id="GO:0005886">
    <property type="term" value="C:plasma membrane"/>
    <property type="evidence" value="ECO:0007669"/>
    <property type="project" value="UniProtKB-SubCell"/>
</dbReference>
<comment type="subcellular location">
    <subcellularLocation>
        <location evidence="1 9">Cell membrane</location>
        <topology evidence="1 9">Lipid-anchor</topology>
        <topology evidence="1 9">GPI-anchor</topology>
    </subcellularLocation>
</comment>
<reference evidence="11" key="1">
    <citation type="journal article" date="2020" name="Stud. Mycol.">
        <title>101 Dothideomycetes genomes: a test case for predicting lifestyles and emergence of pathogens.</title>
        <authorList>
            <person name="Haridas S."/>
            <person name="Albert R."/>
            <person name="Binder M."/>
            <person name="Bloem J."/>
            <person name="Labutti K."/>
            <person name="Salamov A."/>
            <person name="Andreopoulos B."/>
            <person name="Baker S."/>
            <person name="Barry K."/>
            <person name="Bills G."/>
            <person name="Bluhm B."/>
            <person name="Cannon C."/>
            <person name="Castanera R."/>
            <person name="Culley D."/>
            <person name="Daum C."/>
            <person name="Ezra D."/>
            <person name="Gonzalez J."/>
            <person name="Henrissat B."/>
            <person name="Kuo A."/>
            <person name="Liang C."/>
            <person name="Lipzen A."/>
            <person name="Lutzoni F."/>
            <person name="Magnuson J."/>
            <person name="Mondo S."/>
            <person name="Nolan M."/>
            <person name="Ohm R."/>
            <person name="Pangilinan J."/>
            <person name="Park H.-J."/>
            <person name="Ramirez L."/>
            <person name="Alfaro M."/>
            <person name="Sun H."/>
            <person name="Tritt A."/>
            <person name="Yoshinaga Y."/>
            <person name="Zwiers L.-H."/>
            <person name="Turgeon B."/>
            <person name="Goodwin S."/>
            <person name="Spatafora J."/>
            <person name="Crous P."/>
            <person name="Grigoriev I."/>
        </authorList>
    </citation>
    <scope>NUCLEOTIDE SEQUENCE</scope>
    <source>
        <strain evidence="11">CBS 113389</strain>
    </source>
</reference>
<dbReference type="Pfam" id="PF03198">
    <property type="entry name" value="Glyco_hydro_72"/>
    <property type="match status" value="1"/>
</dbReference>
<dbReference type="PANTHER" id="PTHR31468">
    <property type="entry name" value="1,3-BETA-GLUCANOSYLTRANSFERASE GAS1"/>
    <property type="match status" value="1"/>
</dbReference>
<dbReference type="OrthoDB" id="421038at2759"/>
<evidence type="ECO:0000313" key="12">
    <source>
        <dbReference type="Proteomes" id="UP000799767"/>
    </source>
</evidence>
<evidence type="ECO:0000256" key="8">
    <source>
        <dbReference type="ARBA" id="ARBA00023288"/>
    </source>
</evidence>
<accession>A0A6A6PWF5</accession>
<name>A0A6A6PWF5_9PEZI</name>
<keyword evidence="6 9" id="KW-0472">Membrane</keyword>
<dbReference type="InterPro" id="IPR004886">
    <property type="entry name" value="Glucanosyltransferase"/>
</dbReference>
<dbReference type="GeneID" id="54474212"/>